<evidence type="ECO:0000313" key="2">
    <source>
        <dbReference type="Proteomes" id="UP001221898"/>
    </source>
</evidence>
<proteinExistence type="predicted"/>
<reference evidence="1" key="1">
    <citation type="journal article" date="2023" name="Science">
        <title>Genome structures resolve the early diversification of teleost fishes.</title>
        <authorList>
            <person name="Parey E."/>
            <person name="Louis A."/>
            <person name="Montfort J."/>
            <person name="Bouchez O."/>
            <person name="Roques C."/>
            <person name="Iampietro C."/>
            <person name="Lluch J."/>
            <person name="Castinel A."/>
            <person name="Donnadieu C."/>
            <person name="Desvignes T."/>
            <person name="Floi Bucao C."/>
            <person name="Jouanno E."/>
            <person name="Wen M."/>
            <person name="Mejri S."/>
            <person name="Dirks R."/>
            <person name="Jansen H."/>
            <person name="Henkel C."/>
            <person name="Chen W.J."/>
            <person name="Zahm M."/>
            <person name="Cabau C."/>
            <person name="Klopp C."/>
            <person name="Thompson A.W."/>
            <person name="Robinson-Rechavi M."/>
            <person name="Braasch I."/>
            <person name="Lecointre G."/>
            <person name="Bobe J."/>
            <person name="Postlethwait J.H."/>
            <person name="Berthelot C."/>
            <person name="Roest Crollius H."/>
            <person name="Guiguen Y."/>
        </authorList>
    </citation>
    <scope>NUCLEOTIDE SEQUENCE</scope>
    <source>
        <strain evidence="1">NC1722</strain>
    </source>
</reference>
<gene>
    <name evidence="1" type="ORF">AAFF_G00321870</name>
</gene>
<keyword evidence="2" id="KW-1185">Reference proteome</keyword>
<organism evidence="1 2">
    <name type="scientific">Aldrovandia affinis</name>
    <dbReference type="NCBI Taxonomy" id="143900"/>
    <lineage>
        <taxon>Eukaryota</taxon>
        <taxon>Metazoa</taxon>
        <taxon>Chordata</taxon>
        <taxon>Craniata</taxon>
        <taxon>Vertebrata</taxon>
        <taxon>Euteleostomi</taxon>
        <taxon>Actinopterygii</taxon>
        <taxon>Neopterygii</taxon>
        <taxon>Teleostei</taxon>
        <taxon>Notacanthiformes</taxon>
        <taxon>Halosauridae</taxon>
        <taxon>Aldrovandia</taxon>
    </lineage>
</organism>
<dbReference type="EMBL" id="JAINUG010000049">
    <property type="protein sequence ID" value="KAJ8405196.1"/>
    <property type="molecule type" value="Genomic_DNA"/>
</dbReference>
<comment type="caution">
    <text evidence="1">The sequence shown here is derived from an EMBL/GenBank/DDBJ whole genome shotgun (WGS) entry which is preliminary data.</text>
</comment>
<evidence type="ECO:0000313" key="1">
    <source>
        <dbReference type="EMBL" id="KAJ8405196.1"/>
    </source>
</evidence>
<name>A0AAD7SMA8_9TELE</name>
<sequence>MDDCVCVLSAQCLATIIRECDVTEGLGLACMLFLHHLSDRVRAMLCCHRAITTTLPPERVARQWRKLCSSYSEAEQEMRSSQRLALVKCVVVIHAPTQAVDIIYATDTMIFPALPSHSECGRTPWCPYALLLCGGYELSPFSQSEVIPRFMFPGSEQMYSG</sequence>
<accession>A0AAD7SMA8</accession>
<dbReference type="Proteomes" id="UP001221898">
    <property type="component" value="Unassembled WGS sequence"/>
</dbReference>
<protein>
    <submittedName>
        <fullName evidence="1">Uncharacterized protein</fullName>
    </submittedName>
</protein>
<dbReference type="AlphaFoldDB" id="A0AAD7SMA8"/>